<feature type="transmembrane region" description="Helical" evidence="1">
    <location>
        <begin position="20"/>
        <end position="43"/>
    </location>
</feature>
<keyword evidence="1" id="KW-0812">Transmembrane</keyword>
<proteinExistence type="predicted"/>
<gene>
    <name evidence="2" type="ORF">H9Y05_02455</name>
</gene>
<keyword evidence="1" id="KW-0472">Membrane</keyword>
<evidence type="ECO:0000256" key="1">
    <source>
        <dbReference type="SAM" id="Phobius"/>
    </source>
</evidence>
<dbReference type="RefSeq" id="WP_163490517.1">
    <property type="nucleotide sequence ID" value="NZ_JACVEL010000001.1"/>
</dbReference>
<dbReference type="InterPro" id="IPR019734">
    <property type="entry name" value="TPR_rpt"/>
</dbReference>
<organism evidence="2 3">
    <name type="scientific">Taishania pollutisoli</name>
    <dbReference type="NCBI Taxonomy" id="2766479"/>
    <lineage>
        <taxon>Bacteria</taxon>
        <taxon>Pseudomonadati</taxon>
        <taxon>Bacteroidota</taxon>
        <taxon>Flavobacteriia</taxon>
        <taxon>Flavobacteriales</taxon>
        <taxon>Crocinitomicaceae</taxon>
        <taxon>Taishania</taxon>
    </lineage>
</organism>
<dbReference type="Pfam" id="PF13174">
    <property type="entry name" value="TPR_6"/>
    <property type="match status" value="1"/>
</dbReference>
<sequence length="212" mass="24177">MLENVTSEEIKRQFKSNKRLRLITFAVGGALVLIVGYLVYYQFVSVPKNKKSEDAYWNGLNLASKDSTDMAIEELTAQVKKYDGYKGGENAQFVLGRQYMEKGEFNKALETLEKVKVSDTYLSSMTLGLQGDCYSELKKYKEAAAKYKDAAKESINEWTTPMYLFKAGLCAEELQDFESALKLYEEIKNDYTTFANNKAIDKYIARVSNLKK</sequence>
<dbReference type="Proteomes" id="UP000652681">
    <property type="component" value="Unassembled WGS sequence"/>
</dbReference>
<dbReference type="EMBL" id="JACVEL010000001">
    <property type="protein sequence ID" value="MBC9811327.1"/>
    <property type="molecule type" value="Genomic_DNA"/>
</dbReference>
<accession>A0A8J6P4C0</accession>
<dbReference type="SUPFAM" id="SSF48452">
    <property type="entry name" value="TPR-like"/>
    <property type="match status" value="1"/>
</dbReference>
<comment type="caution">
    <text evidence="2">The sequence shown here is derived from an EMBL/GenBank/DDBJ whole genome shotgun (WGS) entry which is preliminary data.</text>
</comment>
<evidence type="ECO:0000313" key="2">
    <source>
        <dbReference type="EMBL" id="MBC9811327.1"/>
    </source>
</evidence>
<protein>
    <submittedName>
        <fullName evidence="2">Tetratricopeptide repeat protein</fullName>
    </submittedName>
</protein>
<keyword evidence="1" id="KW-1133">Transmembrane helix</keyword>
<evidence type="ECO:0000313" key="3">
    <source>
        <dbReference type="Proteomes" id="UP000652681"/>
    </source>
</evidence>
<dbReference type="Gene3D" id="1.25.40.10">
    <property type="entry name" value="Tetratricopeptide repeat domain"/>
    <property type="match status" value="2"/>
</dbReference>
<name>A0A8J6P4C0_9FLAO</name>
<dbReference type="InterPro" id="IPR011990">
    <property type="entry name" value="TPR-like_helical_dom_sf"/>
</dbReference>
<dbReference type="AlphaFoldDB" id="A0A8J6P4C0"/>
<reference evidence="2" key="1">
    <citation type="submission" date="2020-09" db="EMBL/GenBank/DDBJ databases">
        <title>Taishania pollutisoli gen. nov., sp. nov., Isolated from Tetrabromobisphenol A-Contaminated Soil.</title>
        <authorList>
            <person name="Chen Q."/>
        </authorList>
    </citation>
    <scope>NUCLEOTIDE SEQUENCE</scope>
    <source>
        <strain evidence="2">CZZ-1</strain>
    </source>
</reference>
<keyword evidence="3" id="KW-1185">Reference proteome</keyword>